<organism evidence="1 2">
    <name type="scientific">Xylaria grammica</name>
    <dbReference type="NCBI Taxonomy" id="363999"/>
    <lineage>
        <taxon>Eukaryota</taxon>
        <taxon>Fungi</taxon>
        <taxon>Dikarya</taxon>
        <taxon>Ascomycota</taxon>
        <taxon>Pezizomycotina</taxon>
        <taxon>Sordariomycetes</taxon>
        <taxon>Xylariomycetidae</taxon>
        <taxon>Xylariales</taxon>
        <taxon>Xylariaceae</taxon>
        <taxon>Xylaria</taxon>
    </lineage>
</organism>
<accession>A0A439DJC1</accession>
<name>A0A439DJC1_9PEZI</name>
<dbReference type="AlphaFoldDB" id="A0A439DJC1"/>
<protein>
    <submittedName>
        <fullName evidence="1">Uncharacterized protein</fullName>
    </submittedName>
</protein>
<dbReference type="Proteomes" id="UP000286045">
    <property type="component" value="Unassembled WGS sequence"/>
</dbReference>
<evidence type="ECO:0000313" key="2">
    <source>
        <dbReference type="Proteomes" id="UP000286045"/>
    </source>
</evidence>
<comment type="caution">
    <text evidence="1">The sequence shown here is derived from an EMBL/GenBank/DDBJ whole genome shotgun (WGS) entry which is preliminary data.</text>
</comment>
<gene>
    <name evidence="1" type="ORF">EKO27_g575</name>
</gene>
<keyword evidence="2" id="KW-1185">Reference proteome</keyword>
<dbReference type="EMBL" id="RYZI01000007">
    <property type="protein sequence ID" value="RWA14492.1"/>
    <property type="molecule type" value="Genomic_DNA"/>
</dbReference>
<evidence type="ECO:0000313" key="1">
    <source>
        <dbReference type="EMBL" id="RWA14492.1"/>
    </source>
</evidence>
<proteinExistence type="predicted"/>
<reference evidence="1 2" key="1">
    <citation type="submission" date="2018-12" db="EMBL/GenBank/DDBJ databases">
        <title>Draft genome sequence of Xylaria grammica IHI A82.</title>
        <authorList>
            <person name="Buettner E."/>
            <person name="Kellner H."/>
        </authorList>
    </citation>
    <scope>NUCLEOTIDE SEQUENCE [LARGE SCALE GENOMIC DNA]</scope>
    <source>
        <strain evidence="1 2">IHI A82</strain>
    </source>
</reference>
<sequence length="306" mass="35147">MYSVYQASRTIPPIQLSRPNLFHPFDASHGKSTVYSIMNPIREKKSWALEKVQDARQSVMNLSSENREDQYWGLDTPYHSRDEWKIELEGTMKEYLFVSPDVGREHDHVFERFDDTFQNINPDDREEWLAEVLCLYIMEPERYTRPVDSAIARAFSKTMMEMPQKWVPFCEVFGDIVRRDFVDSDFKWCNPCPVLMVLLVAFGSDAESNANTERKSQLVHGAAKAVIQLGEATAKYIGSQDWEINPSSWQTNLERNLSPDHWQAWIKSFETFGNDEAQGSAAGADALKAAEVMKISDDKTEIEATP</sequence>